<dbReference type="EMBL" id="WEGI01000006">
    <property type="protein sequence ID" value="MQY27287.1"/>
    <property type="molecule type" value="Genomic_DNA"/>
</dbReference>
<dbReference type="AlphaFoldDB" id="A0A7K0DNM5"/>
<reference evidence="1 2" key="1">
    <citation type="submission" date="2019-10" db="EMBL/GenBank/DDBJ databases">
        <title>Nocardia macrotermitis sp. nov. and Nocardia aurantia sp. nov., isolated from the gut of fungus growing-termite Macrotermes natalensis.</title>
        <authorList>
            <person name="Benndorf R."/>
            <person name="Schwitalla J."/>
            <person name="Martin K."/>
            <person name="De Beer W."/>
            <person name="Kaster A.-K."/>
            <person name="Vollmers J."/>
            <person name="Poulsen M."/>
            <person name="Beemelmanns C."/>
        </authorList>
    </citation>
    <scope>NUCLEOTIDE SEQUENCE [LARGE SCALE GENOMIC DNA]</scope>
    <source>
        <strain evidence="1 2">RB56</strain>
    </source>
</reference>
<sequence length="123" mass="13628">MIPPVLIGALLQQGATDLEAVSNNCGVDDAGLGSLLAAHRLRRVATFIPEGWQSRGDTDLDLLRWDERYTTQYSHSPEMLLDLARQAGDWKRTDDQVLLDAMAAYGAELAKDAAAHRKPVKRW</sequence>
<accession>A0A7K0DNM5</accession>
<organism evidence="1 2">
    <name type="scientific">Nocardia aurantia</name>
    <dbReference type="NCBI Taxonomy" id="2585199"/>
    <lineage>
        <taxon>Bacteria</taxon>
        <taxon>Bacillati</taxon>
        <taxon>Actinomycetota</taxon>
        <taxon>Actinomycetes</taxon>
        <taxon>Mycobacteriales</taxon>
        <taxon>Nocardiaceae</taxon>
        <taxon>Nocardia</taxon>
    </lineage>
</organism>
<keyword evidence="2" id="KW-1185">Reference proteome</keyword>
<evidence type="ECO:0000313" key="1">
    <source>
        <dbReference type="EMBL" id="MQY27287.1"/>
    </source>
</evidence>
<dbReference type="SUPFAM" id="SSF100950">
    <property type="entry name" value="NagB/RpiA/CoA transferase-like"/>
    <property type="match status" value="1"/>
</dbReference>
<dbReference type="InterPro" id="IPR037171">
    <property type="entry name" value="NagB/RpiA_transferase-like"/>
</dbReference>
<evidence type="ECO:0000313" key="2">
    <source>
        <dbReference type="Proteomes" id="UP000431401"/>
    </source>
</evidence>
<proteinExistence type="predicted"/>
<comment type="caution">
    <text evidence="1">The sequence shown here is derived from an EMBL/GenBank/DDBJ whole genome shotgun (WGS) entry which is preliminary data.</text>
</comment>
<gene>
    <name evidence="1" type="ORF">NRB56_28700</name>
</gene>
<name>A0A7K0DNM5_9NOCA</name>
<dbReference type="Gene3D" id="3.40.1080.10">
    <property type="entry name" value="Glutaconate Coenzyme A-transferase"/>
    <property type="match status" value="1"/>
</dbReference>
<protein>
    <submittedName>
        <fullName evidence="1">Uncharacterized protein</fullName>
    </submittedName>
</protein>
<dbReference type="Proteomes" id="UP000431401">
    <property type="component" value="Unassembled WGS sequence"/>
</dbReference>